<organism evidence="1 2">
    <name type="scientific">Pangasianodon gigas</name>
    <name type="common">Mekong giant catfish</name>
    <name type="synonym">Pangasius gigas</name>
    <dbReference type="NCBI Taxonomy" id="30993"/>
    <lineage>
        <taxon>Eukaryota</taxon>
        <taxon>Metazoa</taxon>
        <taxon>Chordata</taxon>
        <taxon>Craniata</taxon>
        <taxon>Vertebrata</taxon>
        <taxon>Euteleostomi</taxon>
        <taxon>Actinopterygii</taxon>
        <taxon>Neopterygii</taxon>
        <taxon>Teleostei</taxon>
        <taxon>Ostariophysi</taxon>
        <taxon>Siluriformes</taxon>
        <taxon>Pangasiidae</taxon>
        <taxon>Pangasianodon</taxon>
    </lineage>
</organism>
<gene>
    <name evidence="1" type="ORF">PGIGA_G00251280</name>
</gene>
<proteinExistence type="predicted"/>
<dbReference type="EMBL" id="CM040462">
    <property type="protein sequence ID" value="MCI4381403.1"/>
    <property type="molecule type" value="Genomic_DNA"/>
</dbReference>
<comment type="caution">
    <text evidence="1">The sequence shown here is derived from an EMBL/GenBank/DDBJ whole genome shotgun (WGS) entry which is preliminary data.</text>
</comment>
<accession>A0ACC5WQQ6</accession>
<sequence>MFPGVVYALLAGFLGAVASSSAKLSLGTDYLKGVCETGLRTWGEQRTFRHADETTACEWLHIPLRLLCGGLLFTCNAVMWTFLSKALRYSSSSTRTTVTTTASNFISSRAEVAMFPGVVYALLAGFLGAVASSSAKLSLGTDYLKGVCETGLRTWGEQRTFRHADETTACEWLHIPLRLLCGGLLFTCNAVMWTFLSKALRYSSSSTRTTVTTTASNFISSALLGQLIFGDSLVALWWVGVSLTLSGLLVLQRSSSTNTYSETSKKDE</sequence>
<keyword evidence="2" id="KW-1185">Reference proteome</keyword>
<evidence type="ECO:0000313" key="1">
    <source>
        <dbReference type="EMBL" id="MCI4381403.1"/>
    </source>
</evidence>
<reference evidence="1 2" key="1">
    <citation type="journal article" date="2022" name="bioRxiv">
        <title>An ancient truncated duplication of the anti-Mullerian hormone receptor type 2 gene is a potential conserved master sex determinant in the Pangasiidae catfish family.</title>
        <authorList>
            <person name="Wen M."/>
            <person name="Pan Q."/>
            <person name="Jouanno E."/>
            <person name="Montfort J."/>
            <person name="Zahm M."/>
            <person name="Cabau C."/>
            <person name="Klopp C."/>
            <person name="Iampietro C."/>
            <person name="Roques C."/>
            <person name="Bouchez O."/>
            <person name="Castinel A."/>
            <person name="Donnadieu C."/>
            <person name="Parrinello H."/>
            <person name="Poncet C."/>
            <person name="Belmonte E."/>
            <person name="Gautier V."/>
            <person name="Avarre J.-C."/>
            <person name="Dugue R."/>
            <person name="Gustiano R."/>
            <person name="Ha T.T.T."/>
            <person name="Campet M."/>
            <person name="Sriphairoj K."/>
            <person name="Ribolli J."/>
            <person name="de Almeida F.L."/>
            <person name="Desvignes T."/>
            <person name="Postlethwait J.H."/>
            <person name="Bucao C.F."/>
            <person name="Robinson-Rechavi M."/>
            <person name="Bobe J."/>
            <person name="Herpin A."/>
            <person name="Guiguen Y."/>
        </authorList>
    </citation>
    <scope>NUCLEOTIDE SEQUENCE [LARGE SCALE GENOMIC DNA]</scope>
    <source>
        <strain evidence="1">YG-Dec2019</strain>
    </source>
</reference>
<protein>
    <submittedName>
        <fullName evidence="1">Uncharacterized protein</fullName>
    </submittedName>
</protein>
<evidence type="ECO:0000313" key="2">
    <source>
        <dbReference type="Proteomes" id="UP000829447"/>
    </source>
</evidence>
<dbReference type="Proteomes" id="UP000829447">
    <property type="component" value="Linkage Group LG9"/>
</dbReference>
<name>A0ACC5WQQ6_PANGG</name>